<dbReference type="Pfam" id="PF03632">
    <property type="entry name" value="Glyco_hydro_65m"/>
    <property type="match status" value="1"/>
</dbReference>
<reference evidence="9 10" key="1">
    <citation type="submission" date="2020-11" db="EMBL/GenBank/DDBJ databases">
        <title>Arthrobacter antarcticus sp. nov., isolated from Antarctic Soil.</title>
        <authorList>
            <person name="Li J."/>
        </authorList>
    </citation>
    <scope>NUCLEOTIDE SEQUENCE [LARGE SCALE GENOMIC DNA]</scope>
    <source>
        <strain evidence="9 10">Z1-20</strain>
    </source>
</reference>
<sequence>MIEHANFPTEPWCLRETALDLERLAQTESLFALSNGHIGWRANLDEGEPHALPGSYLNGVFELRPLPYAEAGYGYPESGQTVINVTNGKPIRLLVNDEPFDVRYGELTSHERCLDFRTGLLHREVEWVSPAGRDVRVTSTRMVSLVQRSIAAIRYEVEALSSPIRIVVQSEIIANEPLPAPRGDPRVAAALECPLVHAEHAAHGARAGLVHTVADSAQVVAAVMDHLVQGPAGTSIEAESFPDLGRTTITVTLEPGQRLQLTKMVGYGWSGSRSVPAVWDQADAALAGAMHTGWDQLCAEQAQFLDDFWQCADVELDGDTRIQQAARFALFQVLQAGARAEGRAIPAKGLTGPGYDGHTFWDTETYVLPVLTYTAPNAAAHALRWRHTTLPMALKRAQQLGLAGAAFPWRTIRGEECSAYWPAGAAAFHINADIAAAVVRYVRATGDEAFEGTVGVDLLVHTARLWRSLGHHDGRGSFRIDGVTGPDEYSAVADNNVYTNLMAQHNLTSAADVAGRYRERAGQLGVDPEEIASWHDAAAAMYIPYDDVLGVHSQAEGFTGHQTWNFAATTQAQYPLLLHFPYFDLYRKQVVKQADLVLAMQLRPDAFSPAQKARNFAYYEALTVRDSSLSACVQMVLAAEVGQLELADDYLTETALMDLDDLEHNTSDGLHVAALAGVWTALTAGFGGMRETCISDGTAMLRFAPRLPPGLSRLAFGVLVAGRTLRVEITATAASYVLRNGKPLEILHHGAQISVTTAEPMVCPIPELPMTGPRPSQPAGRAPRRHSEDRT</sequence>
<dbReference type="InterPro" id="IPR037018">
    <property type="entry name" value="GH65_N"/>
</dbReference>
<dbReference type="GO" id="GO:0005975">
    <property type="term" value="P:carbohydrate metabolic process"/>
    <property type="evidence" value="ECO:0007669"/>
    <property type="project" value="InterPro"/>
</dbReference>
<dbReference type="InterPro" id="IPR005195">
    <property type="entry name" value="Glyco_hydro_65_M"/>
</dbReference>
<feature type="binding site" evidence="4">
    <location>
        <begin position="361"/>
        <end position="362"/>
    </location>
    <ligand>
        <name>substrate</name>
    </ligand>
</feature>
<feature type="region of interest" description="Disordered" evidence="5">
    <location>
        <begin position="768"/>
        <end position="791"/>
    </location>
</feature>
<feature type="binding site" evidence="4">
    <location>
        <begin position="592"/>
        <end position="593"/>
    </location>
    <ligand>
        <name>substrate</name>
    </ligand>
</feature>
<feature type="domain" description="Glycoside hydrolase family 65 N-terminal" evidence="8">
    <location>
        <begin position="16"/>
        <end position="270"/>
    </location>
</feature>
<dbReference type="GO" id="GO:0004553">
    <property type="term" value="F:hydrolase activity, hydrolyzing O-glycosyl compounds"/>
    <property type="evidence" value="ECO:0007669"/>
    <property type="project" value="TreeGrafter"/>
</dbReference>
<dbReference type="InterPro" id="IPR005194">
    <property type="entry name" value="Glyco_hydro_65_C"/>
</dbReference>
<proteinExistence type="inferred from homology"/>
<dbReference type="Gene3D" id="2.60.420.10">
    <property type="entry name" value="Maltose phosphorylase, domain 3"/>
    <property type="match status" value="1"/>
</dbReference>
<evidence type="ECO:0000259" key="6">
    <source>
        <dbReference type="Pfam" id="PF03632"/>
    </source>
</evidence>
<dbReference type="PANTHER" id="PTHR11051">
    <property type="entry name" value="GLYCOSYL HYDROLASE-RELATED"/>
    <property type="match status" value="1"/>
</dbReference>
<dbReference type="FunFam" id="1.50.10.10:FF:000029">
    <property type="entry name" value="Family 65 glycosyl hydrolase"/>
    <property type="match status" value="1"/>
</dbReference>
<keyword evidence="10" id="KW-1185">Reference proteome</keyword>
<feature type="domain" description="Glycoside hydrolase family 65 C-terminal" evidence="7">
    <location>
        <begin position="700"/>
        <end position="754"/>
    </location>
</feature>
<accession>A0A931CN23</accession>
<dbReference type="Proteomes" id="UP000655366">
    <property type="component" value="Unassembled WGS sequence"/>
</dbReference>
<dbReference type="AlphaFoldDB" id="A0A931CN23"/>
<dbReference type="GO" id="GO:0030246">
    <property type="term" value="F:carbohydrate binding"/>
    <property type="evidence" value="ECO:0007669"/>
    <property type="project" value="InterPro"/>
</dbReference>
<dbReference type="GO" id="GO:0016757">
    <property type="term" value="F:glycosyltransferase activity"/>
    <property type="evidence" value="ECO:0007669"/>
    <property type="project" value="UniProtKB-ARBA"/>
</dbReference>
<comment type="similarity">
    <text evidence="1">Belongs to the glycosyl hydrolase 65 family.</text>
</comment>
<dbReference type="Gene3D" id="1.50.10.10">
    <property type="match status" value="1"/>
</dbReference>
<dbReference type="PIRSF" id="PIRSF036289">
    <property type="entry name" value="Glycosyl_hydrolase_malt_phosph"/>
    <property type="match status" value="1"/>
</dbReference>
<dbReference type="Pfam" id="PF03633">
    <property type="entry name" value="Glyco_hydro_65C"/>
    <property type="match status" value="1"/>
</dbReference>
<evidence type="ECO:0000256" key="5">
    <source>
        <dbReference type="SAM" id="MobiDB-lite"/>
    </source>
</evidence>
<feature type="domain" description="Glycoside hydrolase family 65 central catalytic" evidence="6">
    <location>
        <begin position="327"/>
        <end position="680"/>
    </location>
</feature>
<dbReference type="SUPFAM" id="SSF48208">
    <property type="entry name" value="Six-hairpin glycosidases"/>
    <property type="match status" value="1"/>
</dbReference>
<name>A0A931CN23_9MICC</name>
<feature type="active site" description="Proton donor" evidence="3">
    <location>
        <position position="488"/>
    </location>
</feature>
<dbReference type="RefSeq" id="WP_196394815.1">
    <property type="nucleotide sequence ID" value="NZ_JADNYM010000001.1"/>
</dbReference>
<evidence type="ECO:0000259" key="8">
    <source>
        <dbReference type="Pfam" id="PF03636"/>
    </source>
</evidence>
<dbReference type="InterPro" id="IPR011013">
    <property type="entry name" value="Gal_mutarotase_sf_dom"/>
</dbReference>
<evidence type="ECO:0000256" key="1">
    <source>
        <dbReference type="ARBA" id="ARBA00006768"/>
    </source>
</evidence>
<evidence type="ECO:0000259" key="7">
    <source>
        <dbReference type="Pfam" id="PF03633"/>
    </source>
</evidence>
<dbReference type="SUPFAM" id="SSF74650">
    <property type="entry name" value="Galactose mutarotase-like"/>
    <property type="match status" value="1"/>
</dbReference>
<dbReference type="EMBL" id="JADNYM010000001">
    <property type="protein sequence ID" value="MBG0737859.1"/>
    <property type="molecule type" value="Genomic_DNA"/>
</dbReference>
<evidence type="ECO:0000256" key="2">
    <source>
        <dbReference type="ARBA" id="ARBA00023295"/>
    </source>
</evidence>
<gene>
    <name evidence="9" type="ORF">IV500_00180</name>
</gene>
<dbReference type="PANTHER" id="PTHR11051:SF13">
    <property type="entry name" value="GLYCOSYL TRANSFERASE"/>
    <property type="match status" value="1"/>
</dbReference>
<dbReference type="Pfam" id="PF03636">
    <property type="entry name" value="Glyco_hydro_65N"/>
    <property type="match status" value="1"/>
</dbReference>
<dbReference type="Gene3D" id="2.70.98.40">
    <property type="entry name" value="Glycoside hydrolase, family 65, N-terminal domain"/>
    <property type="match status" value="1"/>
</dbReference>
<comment type="caution">
    <text evidence="9">The sequence shown here is derived from an EMBL/GenBank/DDBJ whole genome shotgun (WGS) entry which is preliminary data.</text>
</comment>
<dbReference type="InterPro" id="IPR005196">
    <property type="entry name" value="Glyco_hydro_65_N"/>
</dbReference>
<keyword evidence="9" id="KW-0378">Hydrolase</keyword>
<dbReference type="InterPro" id="IPR008928">
    <property type="entry name" value="6-hairpin_glycosidase_sf"/>
</dbReference>
<protein>
    <submittedName>
        <fullName evidence="9">Glycoside hydrolase family 65 protein</fullName>
    </submittedName>
</protein>
<keyword evidence="2" id="KW-0326">Glycosidase</keyword>
<evidence type="ECO:0000256" key="3">
    <source>
        <dbReference type="PIRSR" id="PIRSR036289-50"/>
    </source>
</evidence>
<evidence type="ECO:0000313" key="9">
    <source>
        <dbReference type="EMBL" id="MBG0737859.1"/>
    </source>
</evidence>
<dbReference type="InterPro" id="IPR017045">
    <property type="entry name" value="Malt_Pase/Glycosyl_Hdrlase"/>
</dbReference>
<organism evidence="9 10">
    <name type="scientific">Arthrobacter terrae</name>
    <dbReference type="NCBI Taxonomy" id="2935737"/>
    <lineage>
        <taxon>Bacteria</taxon>
        <taxon>Bacillati</taxon>
        <taxon>Actinomycetota</taxon>
        <taxon>Actinomycetes</taxon>
        <taxon>Micrococcales</taxon>
        <taxon>Micrococcaceae</taxon>
        <taxon>Arthrobacter</taxon>
    </lineage>
</organism>
<evidence type="ECO:0000313" key="10">
    <source>
        <dbReference type="Proteomes" id="UP000655366"/>
    </source>
</evidence>
<evidence type="ECO:0000256" key="4">
    <source>
        <dbReference type="PIRSR" id="PIRSR036289-51"/>
    </source>
</evidence>
<dbReference type="InterPro" id="IPR012341">
    <property type="entry name" value="6hp_glycosidase-like_sf"/>
</dbReference>